<reference evidence="1" key="1">
    <citation type="submission" date="2019-08" db="EMBL/GenBank/DDBJ databases">
        <authorList>
            <person name="Kucharzyk K."/>
            <person name="Murdoch R.W."/>
            <person name="Higgins S."/>
            <person name="Loffler F."/>
        </authorList>
    </citation>
    <scope>NUCLEOTIDE SEQUENCE</scope>
</reference>
<evidence type="ECO:0000313" key="1">
    <source>
        <dbReference type="EMBL" id="MPN34783.1"/>
    </source>
</evidence>
<protein>
    <submittedName>
        <fullName evidence="1">Uncharacterized protein</fullName>
    </submittedName>
</protein>
<sequence>MASPDGEGAISQIALMRTRKSIETMLVFIPDSPEMSWKGGSVDISFTPDKLRFSWDSGGLTKTYIPYSIRFTAVEGSKEE</sequence>
<name>A0A645HGI0_9ZZZZ</name>
<comment type="caution">
    <text evidence="1">The sequence shown here is derived from an EMBL/GenBank/DDBJ whole genome shotgun (WGS) entry which is preliminary data.</text>
</comment>
<accession>A0A645HGI0</accession>
<dbReference type="Pfam" id="PF20074">
    <property type="entry name" value="DUF6470"/>
    <property type="match status" value="1"/>
</dbReference>
<dbReference type="AlphaFoldDB" id="A0A645HGI0"/>
<proteinExistence type="predicted"/>
<dbReference type="InterPro" id="IPR045527">
    <property type="entry name" value="DUF6470"/>
</dbReference>
<dbReference type="EMBL" id="VSSQ01087998">
    <property type="protein sequence ID" value="MPN34783.1"/>
    <property type="molecule type" value="Genomic_DNA"/>
</dbReference>
<gene>
    <name evidence="1" type="ORF">SDC9_182277</name>
</gene>
<organism evidence="1">
    <name type="scientific">bioreactor metagenome</name>
    <dbReference type="NCBI Taxonomy" id="1076179"/>
    <lineage>
        <taxon>unclassified sequences</taxon>
        <taxon>metagenomes</taxon>
        <taxon>ecological metagenomes</taxon>
    </lineage>
</organism>